<evidence type="ECO:0000256" key="2">
    <source>
        <dbReference type="SAM" id="SignalP"/>
    </source>
</evidence>
<keyword evidence="2" id="KW-0732">Signal</keyword>
<reference evidence="3 4" key="1">
    <citation type="submission" date="2021-01" db="EMBL/GenBank/DDBJ databases">
        <title>Whole genome shotgun sequence of Asanoa iriomotensis NBRC 100142.</title>
        <authorList>
            <person name="Komaki H."/>
            <person name="Tamura T."/>
        </authorList>
    </citation>
    <scope>NUCLEOTIDE SEQUENCE [LARGE SCALE GENOMIC DNA]</scope>
    <source>
        <strain evidence="3 4">NBRC 100142</strain>
    </source>
</reference>
<dbReference type="EMBL" id="BONC01000040">
    <property type="protein sequence ID" value="GIF58965.1"/>
    <property type="molecule type" value="Genomic_DNA"/>
</dbReference>
<feature type="region of interest" description="Disordered" evidence="1">
    <location>
        <begin position="136"/>
        <end position="161"/>
    </location>
</feature>
<evidence type="ECO:0000313" key="4">
    <source>
        <dbReference type="Proteomes" id="UP000624325"/>
    </source>
</evidence>
<keyword evidence="4" id="KW-1185">Reference proteome</keyword>
<sequence>MRVPRKFALLGAGAAGVLAIGVSVPAFAAANDSPSPAPSSSASAPAKSDHGKEWQDKAKQAREDRQQKLAAALAKELGIDQQKVSDALTKVQKDLAGDAKTERVDQLKERLATAVKDGKLTQEQADAIIAAADNGVLPGGGFGPGGPGGGGWQGRGGHDWK</sequence>
<comment type="caution">
    <text evidence="3">The sequence shown here is derived from an EMBL/GenBank/DDBJ whole genome shotgun (WGS) entry which is preliminary data.</text>
</comment>
<feature type="compositionally biased region" description="Gly residues" evidence="1">
    <location>
        <begin position="137"/>
        <end position="155"/>
    </location>
</feature>
<feature type="region of interest" description="Disordered" evidence="1">
    <location>
        <begin position="28"/>
        <end position="67"/>
    </location>
</feature>
<organism evidence="3 4">
    <name type="scientific">Asanoa iriomotensis</name>
    <dbReference type="NCBI Taxonomy" id="234613"/>
    <lineage>
        <taxon>Bacteria</taxon>
        <taxon>Bacillati</taxon>
        <taxon>Actinomycetota</taxon>
        <taxon>Actinomycetes</taxon>
        <taxon>Micromonosporales</taxon>
        <taxon>Micromonosporaceae</taxon>
        <taxon>Asanoa</taxon>
    </lineage>
</organism>
<feature type="compositionally biased region" description="Low complexity" evidence="1">
    <location>
        <begin position="28"/>
        <end position="46"/>
    </location>
</feature>
<proteinExistence type="predicted"/>
<evidence type="ECO:0000313" key="3">
    <source>
        <dbReference type="EMBL" id="GIF58965.1"/>
    </source>
</evidence>
<evidence type="ECO:0000256" key="1">
    <source>
        <dbReference type="SAM" id="MobiDB-lite"/>
    </source>
</evidence>
<gene>
    <name evidence="3" type="ORF">Air01nite_50600</name>
</gene>
<dbReference type="RefSeq" id="WP_203705784.1">
    <property type="nucleotide sequence ID" value="NZ_BAAALU010000023.1"/>
</dbReference>
<name>A0ABQ4C876_9ACTN</name>
<protein>
    <submittedName>
        <fullName evidence="3">Uncharacterized protein</fullName>
    </submittedName>
</protein>
<accession>A0ABQ4C876</accession>
<feature type="compositionally biased region" description="Basic and acidic residues" evidence="1">
    <location>
        <begin position="47"/>
        <end position="67"/>
    </location>
</feature>
<feature type="signal peptide" evidence="2">
    <location>
        <begin position="1"/>
        <end position="28"/>
    </location>
</feature>
<dbReference type="Proteomes" id="UP000624325">
    <property type="component" value="Unassembled WGS sequence"/>
</dbReference>
<feature type="chain" id="PRO_5046108552" evidence="2">
    <location>
        <begin position="29"/>
        <end position="161"/>
    </location>
</feature>